<dbReference type="InterPro" id="IPR003497">
    <property type="entry name" value="BRO_N_domain"/>
</dbReference>
<dbReference type="OrthoDB" id="9812611at2"/>
<organism evidence="2 3">
    <name type="scientific">[Clostridium] ultunense Esp</name>
    <dbReference type="NCBI Taxonomy" id="1288971"/>
    <lineage>
        <taxon>Bacteria</taxon>
        <taxon>Bacillati</taxon>
        <taxon>Bacillota</taxon>
        <taxon>Tissierellia</taxon>
        <taxon>Tissierellales</taxon>
        <taxon>Tepidimicrobiaceae</taxon>
        <taxon>Schnuerera</taxon>
    </lineage>
</organism>
<reference evidence="2 3" key="1">
    <citation type="submission" date="2016-11" db="EMBL/GenBank/DDBJ databases">
        <authorList>
            <person name="Manzoor S."/>
        </authorList>
    </citation>
    <scope>NUCLEOTIDE SEQUENCE [LARGE SCALE GENOMIC DNA]</scope>
    <source>
        <strain evidence="2">Clostridium ultunense strain Esp</strain>
    </source>
</reference>
<dbReference type="AlphaFoldDB" id="A0A1M4PS42"/>
<gene>
    <name evidence="2" type="ORF">CUESP1_3015</name>
</gene>
<sequence>MKEMNKIKTFESFEFGQVRTMLIDNEPWFVGMDIAQALGYKRPSDAIASHVYEEDKLKRCFTVSGQGRNLIVINESGMYALIFGSKLESAIRFKNWVTSEVLPSIRKHGGYFSGQEEMNDQELLARGYLVALRQIEARTEELEGLIPKGEFFDKFMDLGDCICLRDTAKELGVSQNRFINILIDRGYLYRNQKGKLRYYSTAADYFKLKDYINKYNGQPGVYTVVRPEGRAYLFSLFKEMGEI</sequence>
<dbReference type="SMART" id="SM01040">
    <property type="entry name" value="Bro-N"/>
    <property type="match status" value="1"/>
</dbReference>
<evidence type="ECO:0000313" key="2">
    <source>
        <dbReference type="EMBL" id="SHD78343.1"/>
    </source>
</evidence>
<keyword evidence="3" id="KW-1185">Reference proteome</keyword>
<dbReference type="Pfam" id="PF03374">
    <property type="entry name" value="ANT"/>
    <property type="match status" value="1"/>
</dbReference>
<dbReference type="PROSITE" id="PS51750">
    <property type="entry name" value="BRO_N"/>
    <property type="match status" value="1"/>
</dbReference>
<protein>
    <recommendedName>
        <fullName evidence="1">Bro-N domain-containing protein</fullName>
    </recommendedName>
</protein>
<dbReference type="GO" id="GO:0003677">
    <property type="term" value="F:DNA binding"/>
    <property type="evidence" value="ECO:0007669"/>
    <property type="project" value="InterPro"/>
</dbReference>
<name>A0A1M4PS42_9FIRM</name>
<dbReference type="EMBL" id="LT669839">
    <property type="protein sequence ID" value="SHD78343.1"/>
    <property type="molecule type" value="Genomic_DNA"/>
</dbReference>
<evidence type="ECO:0000313" key="3">
    <source>
        <dbReference type="Proteomes" id="UP000245423"/>
    </source>
</evidence>
<dbReference type="InterPro" id="IPR005039">
    <property type="entry name" value="Ant_C"/>
</dbReference>
<dbReference type="Pfam" id="PF02498">
    <property type="entry name" value="Bro-N"/>
    <property type="match status" value="1"/>
</dbReference>
<dbReference type="PANTHER" id="PTHR36180:SF2">
    <property type="entry name" value="BRO FAMILY PROTEIN"/>
    <property type="match status" value="1"/>
</dbReference>
<evidence type="ECO:0000259" key="1">
    <source>
        <dbReference type="PROSITE" id="PS51750"/>
    </source>
</evidence>
<accession>A0A1M4PS42</accession>
<proteinExistence type="predicted"/>
<feature type="domain" description="Bro-N" evidence="1">
    <location>
        <begin position="4"/>
        <end position="109"/>
    </location>
</feature>
<dbReference type="Proteomes" id="UP000245423">
    <property type="component" value="Chromosome 1"/>
</dbReference>
<dbReference type="PANTHER" id="PTHR36180">
    <property type="entry name" value="DNA-BINDING PROTEIN-RELATED-RELATED"/>
    <property type="match status" value="1"/>
</dbReference>